<dbReference type="AlphaFoldDB" id="A0A7W7MAE1"/>
<protein>
    <submittedName>
        <fullName evidence="1">Uncharacterized protein</fullName>
    </submittedName>
</protein>
<evidence type="ECO:0000313" key="1">
    <source>
        <dbReference type="EMBL" id="MBB4742892.1"/>
    </source>
</evidence>
<keyword evidence="2" id="KW-1185">Reference proteome</keyword>
<sequence>MAFETVQQPADASAVIVGNLRFWPPILGHRMIKHHELVTY</sequence>
<dbReference type="EMBL" id="JACHNB010000001">
    <property type="protein sequence ID" value="MBB4742892.1"/>
    <property type="molecule type" value="Genomic_DNA"/>
</dbReference>
<reference evidence="1 2" key="1">
    <citation type="submission" date="2020-08" db="EMBL/GenBank/DDBJ databases">
        <title>Sequencing the genomes of 1000 actinobacteria strains.</title>
        <authorList>
            <person name="Klenk H.-P."/>
        </authorList>
    </citation>
    <scope>NUCLEOTIDE SEQUENCE [LARGE SCALE GENOMIC DNA]</scope>
    <source>
        <strain evidence="1 2">DSM 45809</strain>
    </source>
</reference>
<proteinExistence type="predicted"/>
<dbReference type="Proteomes" id="UP000546162">
    <property type="component" value="Unassembled WGS sequence"/>
</dbReference>
<name>A0A7W7MAE1_9ACTN</name>
<evidence type="ECO:0000313" key="2">
    <source>
        <dbReference type="Proteomes" id="UP000546162"/>
    </source>
</evidence>
<accession>A0A7W7MAE1</accession>
<comment type="caution">
    <text evidence="1">The sequence shown here is derived from an EMBL/GenBank/DDBJ whole genome shotgun (WGS) entry which is preliminary data.</text>
</comment>
<gene>
    <name evidence="1" type="ORF">BJY16_006351</name>
</gene>
<organism evidence="1 2">
    <name type="scientific">Actinoplanes octamycinicus</name>
    <dbReference type="NCBI Taxonomy" id="135948"/>
    <lineage>
        <taxon>Bacteria</taxon>
        <taxon>Bacillati</taxon>
        <taxon>Actinomycetota</taxon>
        <taxon>Actinomycetes</taxon>
        <taxon>Micromonosporales</taxon>
        <taxon>Micromonosporaceae</taxon>
        <taxon>Actinoplanes</taxon>
    </lineage>
</organism>